<gene>
    <name evidence="4" type="ORF">H0E87_009459</name>
</gene>
<comment type="similarity">
    <text evidence="2">Belongs to the Mediator complex subunit 11 family.</text>
</comment>
<evidence type="ECO:0000256" key="3">
    <source>
        <dbReference type="ARBA" id="ARBA00023242"/>
    </source>
</evidence>
<evidence type="ECO:0000256" key="1">
    <source>
        <dbReference type="ARBA" id="ARBA00004123"/>
    </source>
</evidence>
<dbReference type="PANTHER" id="PTHR22890">
    <property type="entry name" value="MEDIATOR OF RNA POLYMERASE II TRANSCRIPTION SUBUNIT 11"/>
    <property type="match status" value="1"/>
</dbReference>
<evidence type="ECO:0000256" key="2">
    <source>
        <dbReference type="ARBA" id="ARBA00008186"/>
    </source>
</evidence>
<dbReference type="EMBL" id="JACEGQ020000004">
    <property type="protein sequence ID" value="KAH8512242.1"/>
    <property type="molecule type" value="Genomic_DNA"/>
</dbReference>
<keyword evidence="3" id="KW-0539">Nucleus</keyword>
<comment type="caution">
    <text evidence="4">The sequence shown here is derived from an EMBL/GenBank/DDBJ whole genome shotgun (WGS) entry which is preliminary data.</text>
</comment>
<reference evidence="4" key="1">
    <citation type="journal article" date="2021" name="J. Hered.">
        <title>Genome Assembly of Salicaceae Populus deltoides (Eastern Cottonwood) I-69 Based on Nanopore Sequencing and Hi-C Technologies.</title>
        <authorList>
            <person name="Bai S."/>
            <person name="Wu H."/>
            <person name="Zhang J."/>
            <person name="Pan Z."/>
            <person name="Zhao W."/>
            <person name="Li Z."/>
            <person name="Tong C."/>
        </authorList>
    </citation>
    <scope>NUCLEOTIDE SEQUENCE</scope>
    <source>
        <tissue evidence="4">Leaf</tissue>
    </source>
</reference>
<dbReference type="InterPro" id="IPR019404">
    <property type="entry name" value="Mediator_Med11"/>
</dbReference>
<evidence type="ECO:0000313" key="5">
    <source>
        <dbReference type="Proteomes" id="UP000807159"/>
    </source>
</evidence>
<name>A0A8T2Z590_POPDE</name>
<protein>
    <submittedName>
        <fullName evidence="4">Uncharacterized protein</fullName>
    </submittedName>
</protein>
<evidence type="ECO:0000313" key="4">
    <source>
        <dbReference type="EMBL" id="KAH8512242.1"/>
    </source>
</evidence>
<keyword evidence="5" id="KW-1185">Reference proteome</keyword>
<sequence>MQMIKDIQFTLRNEIKSACEYRPFEKSDYTCRISNEICLSKLEHILSQLDLITQTITPQYHHAHDSTASSASSPMDF</sequence>
<accession>A0A8T2Z590</accession>
<dbReference type="GO" id="GO:0006357">
    <property type="term" value="P:regulation of transcription by RNA polymerase II"/>
    <property type="evidence" value="ECO:0007669"/>
    <property type="project" value="InterPro"/>
</dbReference>
<comment type="subcellular location">
    <subcellularLocation>
        <location evidence="1">Nucleus</location>
    </subcellularLocation>
</comment>
<proteinExistence type="inferred from homology"/>
<dbReference type="Proteomes" id="UP000807159">
    <property type="component" value="Chromosome 4"/>
</dbReference>
<dbReference type="GO" id="GO:0003712">
    <property type="term" value="F:transcription coregulator activity"/>
    <property type="evidence" value="ECO:0007669"/>
    <property type="project" value="InterPro"/>
</dbReference>
<dbReference type="AlphaFoldDB" id="A0A8T2Z590"/>
<dbReference type="GO" id="GO:0016592">
    <property type="term" value="C:mediator complex"/>
    <property type="evidence" value="ECO:0007669"/>
    <property type="project" value="InterPro"/>
</dbReference>
<organism evidence="4 5">
    <name type="scientific">Populus deltoides</name>
    <name type="common">Eastern poplar</name>
    <name type="synonym">Eastern cottonwood</name>
    <dbReference type="NCBI Taxonomy" id="3696"/>
    <lineage>
        <taxon>Eukaryota</taxon>
        <taxon>Viridiplantae</taxon>
        <taxon>Streptophyta</taxon>
        <taxon>Embryophyta</taxon>
        <taxon>Tracheophyta</taxon>
        <taxon>Spermatophyta</taxon>
        <taxon>Magnoliopsida</taxon>
        <taxon>eudicotyledons</taxon>
        <taxon>Gunneridae</taxon>
        <taxon>Pentapetalae</taxon>
        <taxon>rosids</taxon>
        <taxon>fabids</taxon>
        <taxon>Malpighiales</taxon>
        <taxon>Salicaceae</taxon>
        <taxon>Saliceae</taxon>
        <taxon>Populus</taxon>
    </lineage>
</organism>